<protein>
    <submittedName>
        <fullName evidence="1">Uncharacterized protein</fullName>
    </submittedName>
</protein>
<proteinExistence type="predicted"/>
<gene>
    <name evidence="1" type="ORF">Vadar_014134</name>
</gene>
<accession>A0ACB7ZJH0</accession>
<sequence length="174" mass="19364">MIRTHKLGLVGVVEAKLRLENVEKTCFLAQWSYAHNGFPGRVARILVGWDSQLLLLQVDVIHTSSQLLLTKVTTVDTRVFYASWVYGNNLIGDRRSLWGEMISLASSIGTTPWIQLGDFNVVRWRSERFVGFDVGAASEFNACLIVLVWMICLPKVCGLPGQTRGVAQGILRAS</sequence>
<dbReference type="EMBL" id="CM037159">
    <property type="protein sequence ID" value="KAH7866002.1"/>
    <property type="molecule type" value="Genomic_DNA"/>
</dbReference>
<reference evidence="1 2" key="1">
    <citation type="journal article" date="2021" name="Hortic Res">
        <title>High-quality reference genome and annotation aids understanding of berry development for evergreen blueberry (Vaccinium darrowii).</title>
        <authorList>
            <person name="Yu J."/>
            <person name="Hulse-Kemp A.M."/>
            <person name="Babiker E."/>
            <person name="Staton M."/>
        </authorList>
    </citation>
    <scope>NUCLEOTIDE SEQUENCE [LARGE SCALE GENOMIC DNA]</scope>
    <source>
        <strain evidence="2">cv. NJ 8807/NJ 8810</strain>
        <tissue evidence="1">Young leaf</tissue>
    </source>
</reference>
<comment type="caution">
    <text evidence="1">The sequence shown here is derived from an EMBL/GenBank/DDBJ whole genome shotgun (WGS) entry which is preliminary data.</text>
</comment>
<name>A0ACB7ZJH0_9ERIC</name>
<evidence type="ECO:0000313" key="1">
    <source>
        <dbReference type="EMBL" id="KAH7866002.1"/>
    </source>
</evidence>
<keyword evidence="2" id="KW-1185">Reference proteome</keyword>
<dbReference type="Proteomes" id="UP000828048">
    <property type="component" value="Chromosome 9"/>
</dbReference>
<organism evidence="1 2">
    <name type="scientific">Vaccinium darrowii</name>
    <dbReference type="NCBI Taxonomy" id="229202"/>
    <lineage>
        <taxon>Eukaryota</taxon>
        <taxon>Viridiplantae</taxon>
        <taxon>Streptophyta</taxon>
        <taxon>Embryophyta</taxon>
        <taxon>Tracheophyta</taxon>
        <taxon>Spermatophyta</taxon>
        <taxon>Magnoliopsida</taxon>
        <taxon>eudicotyledons</taxon>
        <taxon>Gunneridae</taxon>
        <taxon>Pentapetalae</taxon>
        <taxon>asterids</taxon>
        <taxon>Ericales</taxon>
        <taxon>Ericaceae</taxon>
        <taxon>Vaccinioideae</taxon>
        <taxon>Vaccinieae</taxon>
        <taxon>Vaccinium</taxon>
    </lineage>
</organism>
<evidence type="ECO:0000313" key="2">
    <source>
        <dbReference type="Proteomes" id="UP000828048"/>
    </source>
</evidence>